<reference evidence="1" key="1">
    <citation type="journal article" date="2023" name="Science">
        <title>Elucidation of the pathway for biosynthesis of saponin adjuvants from the soapbark tree.</title>
        <authorList>
            <person name="Reed J."/>
            <person name="Orme A."/>
            <person name="El-Demerdash A."/>
            <person name="Owen C."/>
            <person name="Martin L.B.B."/>
            <person name="Misra R.C."/>
            <person name="Kikuchi S."/>
            <person name="Rejzek M."/>
            <person name="Martin A.C."/>
            <person name="Harkess A."/>
            <person name="Leebens-Mack J."/>
            <person name="Louveau T."/>
            <person name="Stephenson M.J."/>
            <person name="Osbourn A."/>
        </authorList>
    </citation>
    <scope>NUCLEOTIDE SEQUENCE</scope>
    <source>
        <strain evidence="1">S10</strain>
    </source>
</reference>
<comment type="caution">
    <text evidence="1">The sequence shown here is derived from an EMBL/GenBank/DDBJ whole genome shotgun (WGS) entry which is preliminary data.</text>
</comment>
<dbReference type="KEGG" id="qsa:O6P43_032071"/>
<name>A0AAD7PA18_QUISA</name>
<evidence type="ECO:0000313" key="2">
    <source>
        <dbReference type="Proteomes" id="UP001163823"/>
    </source>
</evidence>
<keyword evidence="2" id="KW-1185">Reference proteome</keyword>
<dbReference type="Proteomes" id="UP001163823">
    <property type="component" value="Chromosome 13"/>
</dbReference>
<organism evidence="1 2">
    <name type="scientific">Quillaja saponaria</name>
    <name type="common">Soap bark tree</name>
    <dbReference type="NCBI Taxonomy" id="32244"/>
    <lineage>
        <taxon>Eukaryota</taxon>
        <taxon>Viridiplantae</taxon>
        <taxon>Streptophyta</taxon>
        <taxon>Embryophyta</taxon>
        <taxon>Tracheophyta</taxon>
        <taxon>Spermatophyta</taxon>
        <taxon>Magnoliopsida</taxon>
        <taxon>eudicotyledons</taxon>
        <taxon>Gunneridae</taxon>
        <taxon>Pentapetalae</taxon>
        <taxon>rosids</taxon>
        <taxon>fabids</taxon>
        <taxon>Fabales</taxon>
        <taxon>Quillajaceae</taxon>
        <taxon>Quillaja</taxon>
    </lineage>
</organism>
<proteinExistence type="predicted"/>
<dbReference type="AlphaFoldDB" id="A0AAD7PA18"/>
<gene>
    <name evidence="1" type="ORF">O6P43_032071</name>
</gene>
<dbReference type="EMBL" id="JARAOO010000013">
    <property type="protein sequence ID" value="KAJ7947235.1"/>
    <property type="molecule type" value="Genomic_DNA"/>
</dbReference>
<protein>
    <submittedName>
        <fullName evidence="1">Uncharacterized protein</fullName>
    </submittedName>
</protein>
<evidence type="ECO:0000313" key="1">
    <source>
        <dbReference type="EMBL" id="KAJ7947235.1"/>
    </source>
</evidence>
<accession>A0AAD7PA18</accession>
<sequence length="150" mass="16701">MKHIAKIARVFSPRFINGEFQIQFALLKPVKIESTAEFEEIKSVLDKLNLSKIEYASNAVTDEGVEYNLTAMEEMNLENIVEMEVDDINKEKRPDGACGCSSCFAFTLVGKDKRVKKIVQKQNKASSVTNSNIAGCINFFVSYVSACTGM</sequence>